<accession>A0A6M3L605</accession>
<sequence length="188" mass="21782">MSEKQKDSIDDREQRLAKEKGELEKLHDQVKKEIEDLQVQRKVFREQVEIFEAGSKGSIPITMAGRPEKIEIVSEERMRQAADLEAFMHEEVEIMVPPGNSDSDIPVLLVNVNGINQPIVRGKRQRIKRKYIEALARSRFTRYDTKAPDHNTPDMIQLNHYTTVSYPFTVYKDTPKGHAWLQEIIAQP</sequence>
<proteinExistence type="predicted"/>
<dbReference type="EMBL" id="MT142797">
    <property type="protein sequence ID" value="QJA88685.1"/>
    <property type="molecule type" value="Genomic_DNA"/>
</dbReference>
<evidence type="ECO:0000313" key="2">
    <source>
        <dbReference type="EMBL" id="QJA76714.1"/>
    </source>
</evidence>
<reference evidence="3" key="1">
    <citation type="submission" date="2020-03" db="EMBL/GenBank/DDBJ databases">
        <title>The deep terrestrial virosphere.</title>
        <authorList>
            <person name="Holmfeldt K."/>
            <person name="Nilsson E."/>
            <person name="Simone D."/>
            <person name="Lopez-Fernandez M."/>
            <person name="Wu X."/>
            <person name="de Brujin I."/>
            <person name="Lundin D."/>
            <person name="Andersson A."/>
            <person name="Bertilsson S."/>
            <person name="Dopson M."/>
        </authorList>
    </citation>
    <scope>NUCLEOTIDE SEQUENCE</scope>
    <source>
        <strain evidence="2">MM415A01455</strain>
        <strain evidence="3">MM415B02709</strain>
    </source>
</reference>
<protein>
    <submittedName>
        <fullName evidence="3">Uncharacterized protein</fullName>
    </submittedName>
</protein>
<evidence type="ECO:0000256" key="1">
    <source>
        <dbReference type="SAM" id="MobiDB-lite"/>
    </source>
</evidence>
<organism evidence="3">
    <name type="scientific">viral metagenome</name>
    <dbReference type="NCBI Taxonomy" id="1070528"/>
    <lineage>
        <taxon>unclassified sequences</taxon>
        <taxon>metagenomes</taxon>
        <taxon>organismal metagenomes</taxon>
    </lineage>
</organism>
<dbReference type="AlphaFoldDB" id="A0A6M3L605"/>
<evidence type="ECO:0000313" key="3">
    <source>
        <dbReference type="EMBL" id="QJA88685.1"/>
    </source>
</evidence>
<gene>
    <name evidence="2" type="ORF">MM415A01455_0010</name>
    <name evidence="3" type="ORF">MM415B02709_0003</name>
</gene>
<name>A0A6M3L605_9ZZZZ</name>
<feature type="region of interest" description="Disordered" evidence="1">
    <location>
        <begin position="1"/>
        <end position="22"/>
    </location>
</feature>
<dbReference type="EMBL" id="MT142239">
    <property type="protein sequence ID" value="QJA76714.1"/>
    <property type="molecule type" value="Genomic_DNA"/>
</dbReference>